<protein>
    <submittedName>
        <fullName evidence="2">Uncharacterized protein</fullName>
    </submittedName>
</protein>
<evidence type="ECO:0000313" key="2">
    <source>
        <dbReference type="EMBL" id="KAA9111545.1"/>
    </source>
</evidence>
<dbReference type="AlphaFoldDB" id="A0A5J5J946"/>
<keyword evidence="3" id="KW-1185">Reference proteome</keyword>
<dbReference type="RefSeq" id="WP_150448313.1">
    <property type="nucleotide sequence ID" value="NZ_VYSA01000001.1"/>
</dbReference>
<comment type="caution">
    <text evidence="2">The sequence shown here is derived from an EMBL/GenBank/DDBJ whole genome shotgun (WGS) entry which is preliminary data.</text>
</comment>
<feature type="chain" id="PRO_5023843261" evidence="1">
    <location>
        <begin position="17"/>
        <end position="127"/>
    </location>
</feature>
<keyword evidence="1" id="KW-0732">Signal</keyword>
<proteinExistence type="predicted"/>
<evidence type="ECO:0000313" key="3">
    <source>
        <dbReference type="Proteomes" id="UP000325827"/>
    </source>
</evidence>
<gene>
    <name evidence="2" type="ORF">F6B43_08275</name>
</gene>
<dbReference type="EMBL" id="VYSA01000001">
    <property type="protein sequence ID" value="KAA9111545.1"/>
    <property type="molecule type" value="Genomic_DNA"/>
</dbReference>
<evidence type="ECO:0000256" key="1">
    <source>
        <dbReference type="SAM" id="SignalP"/>
    </source>
</evidence>
<feature type="signal peptide" evidence="1">
    <location>
        <begin position="1"/>
        <end position="16"/>
    </location>
</feature>
<dbReference type="Proteomes" id="UP000325827">
    <property type="component" value="Unassembled WGS sequence"/>
</dbReference>
<organism evidence="2 3">
    <name type="scientific">Microbacterium rhizomatis</name>
    <dbReference type="NCBI Taxonomy" id="1631477"/>
    <lineage>
        <taxon>Bacteria</taxon>
        <taxon>Bacillati</taxon>
        <taxon>Actinomycetota</taxon>
        <taxon>Actinomycetes</taxon>
        <taxon>Micrococcales</taxon>
        <taxon>Microbacteriaceae</taxon>
        <taxon>Microbacterium</taxon>
    </lineage>
</organism>
<accession>A0A5J5J946</accession>
<name>A0A5J5J946_9MICO</name>
<sequence>MSGLMAGVAVPVAAYAAPTETAIVTPPPTTTVSRTWTLDGNEVVSNQEMSCPAGFRLENRDYSPMRVVPRGVEVIGDLVALVGTNLNDAVGNRIGATEIRMRNYSWMRNEVTIILHCELIETPPPTG</sequence>
<reference evidence="3" key="1">
    <citation type="submission" date="2019-09" db="EMBL/GenBank/DDBJ databases">
        <title>Mumia zhuanghuii sp. nov. isolated from the intestinal contents of plateau pika (Ochotona curzoniae) in the Qinghai-Tibet plateau of China.</title>
        <authorList>
            <person name="Tian Z."/>
        </authorList>
    </citation>
    <scope>NUCLEOTIDE SEQUENCE [LARGE SCALE GENOMIC DNA]</scope>
    <source>
        <strain evidence="3">JCM 30598</strain>
    </source>
</reference>